<dbReference type="Pfam" id="PF01740">
    <property type="entry name" value="STAS"/>
    <property type="match status" value="1"/>
</dbReference>
<keyword evidence="5" id="KW-1185">Reference proteome</keyword>
<evidence type="ECO:0000313" key="4">
    <source>
        <dbReference type="EMBL" id="OPJ60767.1"/>
    </source>
</evidence>
<accession>A0A1V4IMP6</accession>
<dbReference type="PROSITE" id="PS50801">
    <property type="entry name" value="STAS"/>
    <property type="match status" value="1"/>
</dbReference>
<evidence type="ECO:0000256" key="1">
    <source>
        <dbReference type="ARBA" id="ARBA00009013"/>
    </source>
</evidence>
<dbReference type="SUPFAM" id="SSF52091">
    <property type="entry name" value="SpoIIaa-like"/>
    <property type="match status" value="1"/>
</dbReference>
<dbReference type="RefSeq" id="WP_423236522.1">
    <property type="nucleotide sequence ID" value="NZ_MZGV01000028.1"/>
</dbReference>
<proteinExistence type="inferred from homology"/>
<evidence type="ECO:0000259" key="3">
    <source>
        <dbReference type="PROSITE" id="PS50801"/>
    </source>
</evidence>
<protein>
    <recommendedName>
        <fullName evidence="2">Anti-sigma factor antagonist</fullName>
    </recommendedName>
</protein>
<dbReference type="AlphaFoldDB" id="A0A1V4IMP6"/>
<dbReference type="PANTHER" id="PTHR33495:SF2">
    <property type="entry name" value="ANTI-SIGMA FACTOR ANTAGONIST TM_1081-RELATED"/>
    <property type="match status" value="1"/>
</dbReference>
<dbReference type="InterPro" id="IPR036513">
    <property type="entry name" value="STAS_dom_sf"/>
</dbReference>
<comment type="similarity">
    <text evidence="1 2">Belongs to the anti-sigma-factor antagonist family.</text>
</comment>
<gene>
    <name evidence="4" type="primary">rsbV</name>
    <name evidence="4" type="ORF">CLORY_26350</name>
</gene>
<dbReference type="CDD" id="cd07043">
    <property type="entry name" value="STAS_anti-anti-sigma_factors"/>
    <property type="match status" value="1"/>
</dbReference>
<dbReference type="InterPro" id="IPR003658">
    <property type="entry name" value="Anti-sigma_ant"/>
</dbReference>
<dbReference type="GO" id="GO:0043856">
    <property type="term" value="F:anti-sigma factor antagonist activity"/>
    <property type="evidence" value="ECO:0007669"/>
    <property type="project" value="InterPro"/>
</dbReference>
<name>A0A1V4IMP6_9CLOT</name>
<dbReference type="NCBIfam" id="TIGR00377">
    <property type="entry name" value="ant_ant_sig"/>
    <property type="match status" value="1"/>
</dbReference>
<dbReference type="PANTHER" id="PTHR33495">
    <property type="entry name" value="ANTI-SIGMA FACTOR ANTAGONIST TM_1081-RELATED-RELATED"/>
    <property type="match status" value="1"/>
</dbReference>
<dbReference type="Gene3D" id="3.30.750.24">
    <property type="entry name" value="STAS domain"/>
    <property type="match status" value="1"/>
</dbReference>
<sequence>MMENVIAIPDNFAVEEAAEYRKKIYKLIEDGERSFIFDFSKCNFIDSTGLGVLVGIYKRCNEANGKFTIRHINNPQVLKVFQLTRLDKVFNII</sequence>
<dbReference type="Proteomes" id="UP000190080">
    <property type="component" value="Unassembled WGS sequence"/>
</dbReference>
<reference evidence="4 5" key="1">
    <citation type="submission" date="2017-03" db="EMBL/GenBank/DDBJ databases">
        <title>Genome sequence of Clostridium oryzae DSM 28571.</title>
        <authorList>
            <person name="Poehlein A."/>
            <person name="Daniel R."/>
        </authorList>
    </citation>
    <scope>NUCLEOTIDE SEQUENCE [LARGE SCALE GENOMIC DNA]</scope>
    <source>
        <strain evidence="4 5">DSM 28571</strain>
    </source>
</reference>
<dbReference type="STRING" id="1450648.CLORY_26350"/>
<comment type="caution">
    <text evidence="4">The sequence shown here is derived from an EMBL/GenBank/DDBJ whole genome shotgun (WGS) entry which is preliminary data.</text>
</comment>
<organism evidence="4 5">
    <name type="scientific">Clostridium oryzae</name>
    <dbReference type="NCBI Taxonomy" id="1450648"/>
    <lineage>
        <taxon>Bacteria</taxon>
        <taxon>Bacillati</taxon>
        <taxon>Bacillota</taxon>
        <taxon>Clostridia</taxon>
        <taxon>Eubacteriales</taxon>
        <taxon>Clostridiaceae</taxon>
        <taxon>Clostridium</taxon>
    </lineage>
</organism>
<evidence type="ECO:0000313" key="5">
    <source>
        <dbReference type="Proteomes" id="UP000190080"/>
    </source>
</evidence>
<dbReference type="InterPro" id="IPR002645">
    <property type="entry name" value="STAS_dom"/>
</dbReference>
<dbReference type="EMBL" id="MZGV01000028">
    <property type="protein sequence ID" value="OPJ60767.1"/>
    <property type="molecule type" value="Genomic_DNA"/>
</dbReference>
<evidence type="ECO:0000256" key="2">
    <source>
        <dbReference type="RuleBase" id="RU003749"/>
    </source>
</evidence>
<feature type="domain" description="STAS" evidence="3">
    <location>
        <begin position="5"/>
        <end position="93"/>
    </location>
</feature>